<keyword evidence="1" id="KW-0175">Coiled coil</keyword>
<evidence type="ECO:0000259" key="2">
    <source>
        <dbReference type="Pfam" id="PF03372"/>
    </source>
</evidence>
<evidence type="ECO:0000256" key="1">
    <source>
        <dbReference type="SAM" id="Coils"/>
    </source>
</evidence>
<name>A0A1F5JCS3_9BACT</name>
<dbReference type="GO" id="GO:0003824">
    <property type="term" value="F:catalytic activity"/>
    <property type="evidence" value="ECO:0007669"/>
    <property type="project" value="InterPro"/>
</dbReference>
<dbReference type="SUPFAM" id="SSF56219">
    <property type="entry name" value="DNase I-like"/>
    <property type="match status" value="1"/>
</dbReference>
<accession>A0A1F5JCS3</accession>
<reference evidence="3 4" key="1">
    <citation type="journal article" date="2016" name="Nat. Commun.">
        <title>Thousands of microbial genomes shed light on interconnected biogeochemical processes in an aquifer system.</title>
        <authorList>
            <person name="Anantharaman K."/>
            <person name="Brown C.T."/>
            <person name="Hug L.A."/>
            <person name="Sharon I."/>
            <person name="Castelle C.J."/>
            <person name="Probst A.J."/>
            <person name="Thomas B.C."/>
            <person name="Singh A."/>
            <person name="Wilkins M.J."/>
            <person name="Karaoz U."/>
            <person name="Brodie E.L."/>
            <person name="Williams K.H."/>
            <person name="Hubbard S.S."/>
            <person name="Banfield J.F."/>
        </authorList>
    </citation>
    <scope>NUCLEOTIDE SEQUENCE [LARGE SCALE GENOMIC DNA]</scope>
</reference>
<dbReference type="InterPro" id="IPR051916">
    <property type="entry name" value="GPI-anchor_lipid_remodeler"/>
</dbReference>
<dbReference type="EMBL" id="MFCX01000010">
    <property type="protein sequence ID" value="OGE26455.1"/>
    <property type="molecule type" value="Genomic_DNA"/>
</dbReference>
<dbReference type="Pfam" id="PF03372">
    <property type="entry name" value="Exo_endo_phos"/>
    <property type="match status" value="1"/>
</dbReference>
<evidence type="ECO:0000313" key="3">
    <source>
        <dbReference type="EMBL" id="OGE26455.1"/>
    </source>
</evidence>
<feature type="domain" description="Endonuclease/exonuclease/phosphatase" evidence="2">
    <location>
        <begin position="5"/>
        <end position="249"/>
    </location>
</feature>
<dbReference type="Proteomes" id="UP000177042">
    <property type="component" value="Unassembled WGS sequence"/>
</dbReference>
<dbReference type="Gene3D" id="3.60.10.10">
    <property type="entry name" value="Endonuclease/exonuclease/phosphatase"/>
    <property type="match status" value="1"/>
</dbReference>
<gene>
    <name evidence="3" type="ORF">A3C26_03465</name>
</gene>
<proteinExistence type="predicted"/>
<dbReference type="InterPro" id="IPR005135">
    <property type="entry name" value="Endo/exonuclease/phosphatase"/>
</dbReference>
<feature type="coiled-coil region" evidence="1">
    <location>
        <begin position="187"/>
        <end position="214"/>
    </location>
</feature>
<comment type="caution">
    <text evidence="3">The sequence shown here is derived from an EMBL/GenBank/DDBJ whole genome shotgun (WGS) entry which is preliminary data.</text>
</comment>
<dbReference type="PANTHER" id="PTHR14859:SF15">
    <property type="entry name" value="ENDONUCLEASE_EXONUCLEASE_PHOSPHATASE DOMAIN-CONTAINING PROTEIN"/>
    <property type="match status" value="1"/>
</dbReference>
<dbReference type="GO" id="GO:0006506">
    <property type="term" value="P:GPI anchor biosynthetic process"/>
    <property type="evidence" value="ECO:0007669"/>
    <property type="project" value="TreeGrafter"/>
</dbReference>
<organism evidence="3 4">
    <name type="scientific">Candidatus Daviesbacteria bacterium RIFCSPHIGHO2_02_FULL_39_12</name>
    <dbReference type="NCBI Taxonomy" id="1797770"/>
    <lineage>
        <taxon>Bacteria</taxon>
        <taxon>Candidatus Daviesiibacteriota</taxon>
    </lineage>
</organism>
<sequence>MKLISLNTWGGKLYKPLISFIKQHYDTDIFCLQEVFKTKSAIKISAGYRTSLLSEISRLLKNHNEYFKSSIDNYLSGSFQKHFTDFDLSSGSAIFVNKEIKIIKQGFFSVFGEKNNFNPLDTDTMPRIAQYVILNLEGKKLIVCNLHGIWTREGKVDTISRIKQSKMIRDFLDKLAGNKILCGDFNLDIKTESIKMLEQSMRNLIKEYKIATTRNKFYPGKEKFADYIFVSSDLKVSNFKVPKVIISDHLPMILEFS</sequence>
<protein>
    <recommendedName>
        <fullName evidence="2">Endonuclease/exonuclease/phosphatase domain-containing protein</fullName>
    </recommendedName>
</protein>
<dbReference type="PANTHER" id="PTHR14859">
    <property type="entry name" value="CALCOFLUOR WHITE HYPERSENSITIVE PROTEIN PRECURSOR"/>
    <property type="match status" value="1"/>
</dbReference>
<dbReference type="GO" id="GO:0016020">
    <property type="term" value="C:membrane"/>
    <property type="evidence" value="ECO:0007669"/>
    <property type="project" value="GOC"/>
</dbReference>
<dbReference type="AlphaFoldDB" id="A0A1F5JCS3"/>
<evidence type="ECO:0000313" key="4">
    <source>
        <dbReference type="Proteomes" id="UP000177042"/>
    </source>
</evidence>
<dbReference type="InterPro" id="IPR036691">
    <property type="entry name" value="Endo/exonu/phosph_ase_sf"/>
</dbReference>